<dbReference type="AlphaFoldDB" id="A0A914I423"/>
<dbReference type="Pfam" id="PF15477">
    <property type="entry name" value="SMAP"/>
    <property type="match status" value="1"/>
</dbReference>
<feature type="domain" description="Small acidic protein-like" evidence="2">
    <location>
        <begin position="169"/>
        <end position="254"/>
    </location>
</feature>
<name>A0A914I423_GLORO</name>
<reference evidence="4" key="1">
    <citation type="submission" date="2022-11" db="UniProtKB">
        <authorList>
            <consortium name="WormBaseParasite"/>
        </authorList>
    </citation>
    <scope>IDENTIFICATION</scope>
</reference>
<evidence type="ECO:0000256" key="1">
    <source>
        <dbReference type="SAM" id="MobiDB-lite"/>
    </source>
</evidence>
<feature type="compositionally biased region" description="Low complexity" evidence="1">
    <location>
        <begin position="196"/>
        <end position="207"/>
    </location>
</feature>
<feature type="compositionally biased region" description="Basic and acidic residues" evidence="1">
    <location>
        <begin position="152"/>
        <end position="163"/>
    </location>
</feature>
<protein>
    <submittedName>
        <fullName evidence="4">Small acidic protein-like domain-containing protein</fullName>
    </submittedName>
</protein>
<evidence type="ECO:0000313" key="4">
    <source>
        <dbReference type="WBParaSite" id="Gr19_v10_g7125.t1"/>
    </source>
</evidence>
<evidence type="ECO:0000313" key="3">
    <source>
        <dbReference type="Proteomes" id="UP000887572"/>
    </source>
</evidence>
<feature type="compositionally biased region" description="Basic and acidic residues" evidence="1">
    <location>
        <begin position="125"/>
        <end position="142"/>
    </location>
</feature>
<feature type="compositionally biased region" description="Basic residues" evidence="1">
    <location>
        <begin position="1"/>
        <end position="10"/>
    </location>
</feature>
<sequence length="256" mass="29206">MSSKHTLKKRRETEQDLEKTSAVMPRRSEDEQRSVVKNSHSSRDNRRDGHNRQGHQRVETGKFHDAYHRQRRSAEDESRADRGVDRRRERDEQRPKRRERPPSADEEAEEPSDSGKPSWQNTKGKSGDCGEQHQEEEEKAKNDATAGSGELASERKGKQEHKWQSMIAATAQDTQQMDKFQRLMGMKKSTNSTPTESSSLQSEAASAVPGAEAELNSAELERERLRQLELQRGLNQQFELARHSHHGARGRGLGSF</sequence>
<accession>A0A914I423</accession>
<evidence type="ECO:0000259" key="2">
    <source>
        <dbReference type="Pfam" id="PF15477"/>
    </source>
</evidence>
<proteinExistence type="predicted"/>
<keyword evidence="3" id="KW-1185">Reference proteome</keyword>
<feature type="compositionally biased region" description="Basic and acidic residues" evidence="1">
    <location>
        <begin position="41"/>
        <end position="94"/>
    </location>
</feature>
<feature type="region of interest" description="Disordered" evidence="1">
    <location>
        <begin position="1"/>
        <end position="220"/>
    </location>
</feature>
<dbReference type="WBParaSite" id="Gr19_v10_g7125.t1">
    <property type="protein sequence ID" value="Gr19_v10_g7125.t1"/>
    <property type="gene ID" value="Gr19_v10_g7125"/>
</dbReference>
<feature type="compositionally biased region" description="Polar residues" evidence="1">
    <location>
        <begin position="115"/>
        <end position="124"/>
    </location>
</feature>
<dbReference type="Proteomes" id="UP000887572">
    <property type="component" value="Unplaced"/>
</dbReference>
<organism evidence="3 4">
    <name type="scientific">Globodera rostochiensis</name>
    <name type="common">Golden nematode worm</name>
    <name type="synonym">Heterodera rostochiensis</name>
    <dbReference type="NCBI Taxonomy" id="31243"/>
    <lineage>
        <taxon>Eukaryota</taxon>
        <taxon>Metazoa</taxon>
        <taxon>Ecdysozoa</taxon>
        <taxon>Nematoda</taxon>
        <taxon>Chromadorea</taxon>
        <taxon>Rhabditida</taxon>
        <taxon>Tylenchina</taxon>
        <taxon>Tylenchomorpha</taxon>
        <taxon>Tylenchoidea</taxon>
        <taxon>Heteroderidae</taxon>
        <taxon>Heteroderinae</taxon>
        <taxon>Globodera</taxon>
    </lineage>
</organism>
<dbReference type="InterPro" id="IPR028124">
    <property type="entry name" value="SMAP_dom"/>
</dbReference>